<dbReference type="Gene3D" id="3.90.430.10">
    <property type="entry name" value="Copper fist DNA-binding domain"/>
    <property type="match status" value="1"/>
</dbReference>
<evidence type="ECO:0000256" key="4">
    <source>
        <dbReference type="ARBA" id="ARBA00023008"/>
    </source>
</evidence>
<gene>
    <name evidence="10" type="ORF">S7711_07983</name>
</gene>
<evidence type="ECO:0000259" key="9">
    <source>
        <dbReference type="PROSITE" id="PS50073"/>
    </source>
</evidence>
<keyword evidence="11" id="KW-1185">Reference proteome</keyword>
<dbReference type="Pfam" id="PF00649">
    <property type="entry name" value="Copper-fist"/>
    <property type="match status" value="1"/>
</dbReference>
<dbReference type="HOGENOM" id="CLU_036162_0_0_1"/>
<dbReference type="InterPro" id="IPR036395">
    <property type="entry name" value="Cu_fist_DNA-bd_dom_sf"/>
</dbReference>
<dbReference type="Proteomes" id="UP000028045">
    <property type="component" value="Unassembled WGS sequence"/>
</dbReference>
<dbReference type="GO" id="GO:0006879">
    <property type="term" value="P:intracellular iron ion homeostasis"/>
    <property type="evidence" value="ECO:0007669"/>
    <property type="project" value="TreeGrafter"/>
</dbReference>
<sequence>MPLINGLKMACEPCIRGHRSTKCTHANERLMVPVRKPGRPLSSCPHPSSRPCSCASSTAITAAIPRKQKCHCGPSDDVELEPKIEGDGNGVPVTPVSPTRTTNPSFRVQKSSARAASSRKQTISQAEVERMDTSQINVVPSSGGEAQRRSASTSSETVPSTPSLAPYGSFDMSQTGSPFTSQPIMFPMFSQPIPPAQSISNGVRINGSANGTATATTPPSAVSTPGGCCGGGNGQQKTSSPPAPTHVHDDPEPKQTKSCCSSRAEPAKPSIQTNVMGSSNPPAMANGVMMPQFNAPVMMPNGMYSYFPQPTIFTYPPQYGSYLQPLQLEQWRQFMTALTLRQFPPSENFGMHGSVDNQMNASLNGAMNGNLHGSVNGAANNGLNGTMNGSISSPVNGSVNGSMNGSMNNSMNGSMNGSLNGMMNGAMDGSLHGSMHGPLNGTAGGTINGITNGAQHGTMNDAMNGAMNGLMNGVMSGAMPFPLFVGTPNSEVGTSHQCGCGDGCQCVGCAAHPYNEATRNSVRAALDIMAGEAQSSRDVHRHAEHTNGTGTGEMAQRHPLDISTNGITTTHNHVDGNISPAVPPSPSDATSGNGDEQVLSANDFFFVSYEFEGSCSGETANCPCGDDCQCIGCVIHSIPDPEAAE</sequence>
<evidence type="ECO:0000313" key="11">
    <source>
        <dbReference type="Proteomes" id="UP000028045"/>
    </source>
</evidence>
<dbReference type="GO" id="GO:0045944">
    <property type="term" value="P:positive regulation of transcription by RNA polymerase II"/>
    <property type="evidence" value="ECO:0007669"/>
    <property type="project" value="TreeGrafter"/>
</dbReference>
<keyword evidence="3" id="KW-0862">Zinc</keyword>
<feature type="domain" description="Copper-fist" evidence="9">
    <location>
        <begin position="1"/>
        <end position="41"/>
    </location>
</feature>
<dbReference type="InterPro" id="IPR001083">
    <property type="entry name" value="Cu_fist_DNA-bd_dom"/>
</dbReference>
<evidence type="ECO:0000256" key="5">
    <source>
        <dbReference type="ARBA" id="ARBA00023015"/>
    </source>
</evidence>
<feature type="compositionally biased region" description="Polar residues" evidence="8">
    <location>
        <begin position="562"/>
        <end position="571"/>
    </location>
</feature>
<keyword evidence="4" id="KW-0186">Copper</keyword>
<dbReference type="InterPro" id="IPR051763">
    <property type="entry name" value="Copper_Homeo_Regul"/>
</dbReference>
<dbReference type="PROSITE" id="PS01119">
    <property type="entry name" value="COPPER_FIST_1"/>
    <property type="match status" value="1"/>
</dbReference>
<evidence type="ECO:0000256" key="2">
    <source>
        <dbReference type="ARBA" id="ARBA00022723"/>
    </source>
</evidence>
<dbReference type="OrthoDB" id="5600085at2759"/>
<dbReference type="FunFam" id="3.90.430.10:FF:000001">
    <property type="entry name" value="Copper fist DNA-binding protein"/>
    <property type="match status" value="1"/>
</dbReference>
<evidence type="ECO:0000256" key="1">
    <source>
        <dbReference type="ARBA" id="ARBA00004123"/>
    </source>
</evidence>
<keyword evidence="7" id="KW-0539">Nucleus</keyword>
<feature type="compositionally biased region" description="Low complexity" evidence="8">
    <location>
        <begin position="91"/>
        <end position="104"/>
    </location>
</feature>
<feature type="compositionally biased region" description="Basic and acidic residues" evidence="8">
    <location>
        <begin position="246"/>
        <end position="255"/>
    </location>
</feature>
<dbReference type="GO" id="GO:0000981">
    <property type="term" value="F:DNA-binding transcription factor activity, RNA polymerase II-specific"/>
    <property type="evidence" value="ECO:0007669"/>
    <property type="project" value="TreeGrafter"/>
</dbReference>
<evidence type="ECO:0000256" key="7">
    <source>
        <dbReference type="ARBA" id="ARBA00023242"/>
    </source>
</evidence>
<accession>A0A084AFA7</accession>
<dbReference type="SMART" id="SM01090">
    <property type="entry name" value="Copper-fist"/>
    <property type="match status" value="1"/>
</dbReference>
<keyword evidence="2" id="KW-0479">Metal-binding</keyword>
<evidence type="ECO:0000256" key="6">
    <source>
        <dbReference type="ARBA" id="ARBA00023163"/>
    </source>
</evidence>
<dbReference type="AlphaFoldDB" id="A0A084AFA7"/>
<reference evidence="10 11" key="1">
    <citation type="journal article" date="2014" name="BMC Genomics">
        <title>Comparative genome sequencing reveals chemotype-specific gene clusters in the toxigenic black mold Stachybotrys.</title>
        <authorList>
            <person name="Semeiks J."/>
            <person name="Borek D."/>
            <person name="Otwinowski Z."/>
            <person name="Grishin N.V."/>
        </authorList>
    </citation>
    <scope>NUCLEOTIDE SEQUENCE [LARGE SCALE GENOMIC DNA]</scope>
    <source>
        <strain evidence="11">CBS 109288 / IBT 7711</strain>
    </source>
</reference>
<feature type="region of interest" description="Disordered" evidence="8">
    <location>
        <begin position="80"/>
        <end position="181"/>
    </location>
</feature>
<feature type="compositionally biased region" description="Polar residues" evidence="8">
    <location>
        <begin position="171"/>
        <end position="181"/>
    </location>
</feature>
<proteinExistence type="predicted"/>
<feature type="compositionally biased region" description="Low complexity" evidence="8">
    <location>
        <begin position="210"/>
        <end position="226"/>
    </location>
</feature>
<organism evidence="10 11">
    <name type="scientific">Stachybotrys chartarum (strain CBS 109288 / IBT 7711)</name>
    <name type="common">Toxic black mold</name>
    <name type="synonym">Stilbospora chartarum</name>
    <dbReference type="NCBI Taxonomy" id="1280523"/>
    <lineage>
        <taxon>Eukaryota</taxon>
        <taxon>Fungi</taxon>
        <taxon>Dikarya</taxon>
        <taxon>Ascomycota</taxon>
        <taxon>Pezizomycotina</taxon>
        <taxon>Sordariomycetes</taxon>
        <taxon>Hypocreomycetidae</taxon>
        <taxon>Hypocreales</taxon>
        <taxon>Stachybotryaceae</taxon>
        <taxon>Stachybotrys</taxon>
    </lineage>
</organism>
<comment type="subcellular location">
    <subcellularLocation>
        <location evidence="1">Nucleus</location>
    </subcellularLocation>
</comment>
<feature type="compositionally biased region" description="Low complexity" evidence="8">
    <location>
        <begin position="150"/>
        <end position="163"/>
    </location>
</feature>
<protein>
    <recommendedName>
        <fullName evidence="9">Copper-fist domain-containing protein</fullName>
    </recommendedName>
</protein>
<dbReference type="GO" id="GO:0005507">
    <property type="term" value="F:copper ion binding"/>
    <property type="evidence" value="ECO:0007669"/>
    <property type="project" value="InterPro"/>
</dbReference>
<dbReference type="SUPFAM" id="SSF57879">
    <property type="entry name" value="Zinc domain conserved in yeast copper-regulated transcription factors"/>
    <property type="match status" value="1"/>
</dbReference>
<dbReference type="EMBL" id="KL648756">
    <property type="protein sequence ID" value="KEY63986.1"/>
    <property type="molecule type" value="Genomic_DNA"/>
</dbReference>
<dbReference type="SMART" id="SM00412">
    <property type="entry name" value="Cu_FIST"/>
    <property type="match status" value="1"/>
</dbReference>
<dbReference type="PANTHER" id="PTHR28088">
    <property type="entry name" value="TRANSCRIPTIONAL ACTIVATOR HAA1-RELATED"/>
    <property type="match status" value="1"/>
</dbReference>
<keyword evidence="6" id="KW-0804">Transcription</keyword>
<evidence type="ECO:0000256" key="8">
    <source>
        <dbReference type="SAM" id="MobiDB-lite"/>
    </source>
</evidence>
<evidence type="ECO:0000256" key="3">
    <source>
        <dbReference type="ARBA" id="ARBA00022833"/>
    </source>
</evidence>
<dbReference type="GO" id="GO:0005634">
    <property type="term" value="C:nucleus"/>
    <property type="evidence" value="ECO:0007669"/>
    <property type="project" value="UniProtKB-SubCell"/>
</dbReference>
<dbReference type="PANTHER" id="PTHR28088:SF9">
    <property type="entry name" value="TRANSCRIPTION FACTOR GRISEA, PUTATIVE (AFU_ORTHOLOGUE AFUA_1G13190)-RELATED"/>
    <property type="match status" value="1"/>
</dbReference>
<evidence type="ECO:0000313" key="10">
    <source>
        <dbReference type="EMBL" id="KEY63986.1"/>
    </source>
</evidence>
<dbReference type="PRINTS" id="PR00617">
    <property type="entry name" value="COPPERFIST"/>
</dbReference>
<dbReference type="PROSITE" id="PS50073">
    <property type="entry name" value="COPPER_FIST_2"/>
    <property type="match status" value="1"/>
</dbReference>
<name>A0A084AFA7_STACB</name>
<keyword evidence="5" id="KW-0805">Transcription regulation</keyword>
<feature type="region of interest" description="Disordered" evidence="8">
    <location>
        <begin position="210"/>
        <end position="275"/>
    </location>
</feature>
<feature type="region of interest" description="Disordered" evidence="8">
    <location>
        <begin position="532"/>
        <end position="595"/>
    </location>
</feature>
<dbReference type="GO" id="GO:0006878">
    <property type="term" value="P:intracellular copper ion homeostasis"/>
    <property type="evidence" value="ECO:0007669"/>
    <property type="project" value="TreeGrafter"/>
</dbReference>
<dbReference type="GO" id="GO:0000978">
    <property type="term" value="F:RNA polymerase II cis-regulatory region sequence-specific DNA binding"/>
    <property type="evidence" value="ECO:0007669"/>
    <property type="project" value="TreeGrafter"/>
</dbReference>